<evidence type="ECO:0000313" key="9">
    <source>
        <dbReference type="Proteomes" id="UP001528672"/>
    </source>
</evidence>
<dbReference type="InterPro" id="IPR047347">
    <property type="entry name" value="YvaQ-like_sensor"/>
</dbReference>
<sequence length="579" mass="60451">MHALRQFKIGTRLGLAFASILLLLSLLGGFGLYQMSRANFYAKDLGTNWLPSVKVLGDIRASLNEVRRASLRHLLESRPEGRQAQQAIHDAALAKLPKLYAQYEPMIASPEERQLYEAMRSEWDAFLSLEKRQIALGNGSESEREEGRQLATGEAAKAFSSVLGTLSKVVDINVTGADNATASSAVSYQQAVWVSLGVIAVSLALGALLAVVVTRSITVPLHTSVVVAEAVAQGDLRSQFDIVGRDEAAELQRALQHMNERLVDIVGQVRLSSDSIATGSAEIATGNADLSQRTERQASNLEETAASMEELNSTVKTNAETAVQATRLAAEATDAAEQGGAVVGQVVATMQDISASSKKIADIIGVIDGIAFQTNILALNAAVEAARAGEQGRGFAVVASEVRSLAGRSAEAAKEIKSLISASVETVESGTALVDAAGQSMDGIVNQVKRVSSLISEISNASQEQSSGISQIGDAVNQLDQVTQQNAALVEESAAAADSLKTQSQRLADLVSVFKLGNEDASAAWSRAAPAAAPAVRKPTASRAALGAQSGNAAQPALGHAARTAGPSKAAGEASWESF</sequence>
<keyword evidence="9" id="KW-1185">Reference proteome</keyword>
<evidence type="ECO:0000259" key="6">
    <source>
        <dbReference type="PROSITE" id="PS50111"/>
    </source>
</evidence>
<dbReference type="InterPro" id="IPR051310">
    <property type="entry name" value="MCP_chemotaxis"/>
</dbReference>
<dbReference type="CDD" id="cd19411">
    <property type="entry name" value="MCP2201-like_sensor"/>
    <property type="match status" value="1"/>
</dbReference>
<accession>A0ABT5MDX1</accession>
<dbReference type="RefSeq" id="WP_273926451.1">
    <property type="nucleotide sequence ID" value="NZ_JAQSIO010000003.1"/>
</dbReference>
<dbReference type="SUPFAM" id="SSF58104">
    <property type="entry name" value="Methyl-accepting chemotaxis protein (MCP) signaling domain"/>
    <property type="match status" value="1"/>
</dbReference>
<dbReference type="EMBL" id="JAQSIO010000003">
    <property type="protein sequence ID" value="MDD0814779.1"/>
    <property type="molecule type" value="Genomic_DNA"/>
</dbReference>
<comment type="similarity">
    <text evidence="2">Belongs to the methyl-accepting chemotaxis (MCP) protein family.</text>
</comment>
<reference evidence="8 9" key="1">
    <citation type="submission" date="2023-02" db="EMBL/GenBank/DDBJ databases">
        <title>Bacterial whole genome sequence for Curvibacter sp. HBC28.</title>
        <authorList>
            <person name="Le V."/>
            <person name="Ko S.-R."/>
            <person name="Ahn C.-Y."/>
            <person name="Oh H.-M."/>
        </authorList>
    </citation>
    <scope>NUCLEOTIDE SEQUENCE [LARGE SCALE GENOMIC DNA]</scope>
    <source>
        <strain evidence="8 9">HBC28</strain>
    </source>
</reference>
<name>A0ABT5MDX1_9BURK</name>
<dbReference type="Pfam" id="PF00015">
    <property type="entry name" value="MCPsignal"/>
    <property type="match status" value="1"/>
</dbReference>
<keyword evidence="5" id="KW-0812">Transmembrane</keyword>
<evidence type="ECO:0000256" key="1">
    <source>
        <dbReference type="ARBA" id="ARBA00022481"/>
    </source>
</evidence>
<dbReference type="Gene3D" id="1.10.287.950">
    <property type="entry name" value="Methyl-accepting chemotaxis protein"/>
    <property type="match status" value="1"/>
</dbReference>
<feature type="compositionally biased region" description="Low complexity" evidence="4">
    <location>
        <begin position="527"/>
        <end position="542"/>
    </location>
</feature>
<dbReference type="CDD" id="cd11386">
    <property type="entry name" value="MCP_signal"/>
    <property type="match status" value="1"/>
</dbReference>
<keyword evidence="5" id="KW-0472">Membrane</keyword>
<protein>
    <submittedName>
        <fullName evidence="8">Methyl-accepting chemotaxis protein</fullName>
    </submittedName>
</protein>
<dbReference type="InterPro" id="IPR004090">
    <property type="entry name" value="Chemotax_Me-accpt_rcpt"/>
</dbReference>
<dbReference type="InterPro" id="IPR003660">
    <property type="entry name" value="HAMP_dom"/>
</dbReference>
<evidence type="ECO:0000256" key="3">
    <source>
        <dbReference type="PROSITE-ProRule" id="PRU00284"/>
    </source>
</evidence>
<dbReference type="Proteomes" id="UP001528672">
    <property type="component" value="Unassembled WGS sequence"/>
</dbReference>
<organism evidence="8 9">
    <name type="scientific">Curvibacter microcysteis</name>
    <dbReference type="NCBI Taxonomy" id="3026419"/>
    <lineage>
        <taxon>Bacteria</taxon>
        <taxon>Pseudomonadati</taxon>
        <taxon>Pseudomonadota</taxon>
        <taxon>Betaproteobacteria</taxon>
        <taxon>Burkholderiales</taxon>
        <taxon>Comamonadaceae</taxon>
        <taxon>Curvibacter</taxon>
    </lineage>
</organism>
<dbReference type="PROSITE" id="PS50111">
    <property type="entry name" value="CHEMOTAXIS_TRANSDUC_2"/>
    <property type="match status" value="1"/>
</dbReference>
<evidence type="ECO:0000256" key="4">
    <source>
        <dbReference type="SAM" id="MobiDB-lite"/>
    </source>
</evidence>
<dbReference type="SMART" id="SM00304">
    <property type="entry name" value="HAMP"/>
    <property type="match status" value="1"/>
</dbReference>
<evidence type="ECO:0000256" key="2">
    <source>
        <dbReference type="ARBA" id="ARBA00029447"/>
    </source>
</evidence>
<dbReference type="SMART" id="SM00283">
    <property type="entry name" value="MA"/>
    <property type="match status" value="1"/>
</dbReference>
<feature type="domain" description="Methyl-accepting transducer" evidence="6">
    <location>
        <begin position="272"/>
        <end position="501"/>
    </location>
</feature>
<comment type="caution">
    <text evidence="8">The sequence shown here is derived from an EMBL/GenBank/DDBJ whole genome shotgun (WGS) entry which is preliminary data.</text>
</comment>
<dbReference type="PRINTS" id="PR00260">
    <property type="entry name" value="CHEMTRNSDUCR"/>
</dbReference>
<dbReference type="PROSITE" id="PS50885">
    <property type="entry name" value="HAMP"/>
    <property type="match status" value="1"/>
</dbReference>
<feature type="transmembrane region" description="Helical" evidence="5">
    <location>
        <begin position="191"/>
        <end position="213"/>
    </location>
</feature>
<keyword evidence="1" id="KW-0488">Methylation</keyword>
<proteinExistence type="inferred from homology"/>
<evidence type="ECO:0000259" key="7">
    <source>
        <dbReference type="PROSITE" id="PS50885"/>
    </source>
</evidence>
<keyword evidence="3" id="KW-0807">Transducer</keyword>
<dbReference type="Pfam" id="PF12729">
    <property type="entry name" value="4HB_MCP_1"/>
    <property type="match status" value="1"/>
</dbReference>
<evidence type="ECO:0000256" key="5">
    <source>
        <dbReference type="SAM" id="Phobius"/>
    </source>
</evidence>
<keyword evidence="5" id="KW-1133">Transmembrane helix</keyword>
<dbReference type="InterPro" id="IPR024478">
    <property type="entry name" value="HlyB_4HB_MCP"/>
</dbReference>
<evidence type="ECO:0000313" key="8">
    <source>
        <dbReference type="EMBL" id="MDD0814779.1"/>
    </source>
</evidence>
<feature type="region of interest" description="Disordered" evidence="4">
    <location>
        <begin position="527"/>
        <end position="579"/>
    </location>
</feature>
<gene>
    <name evidence="8" type="ORF">PSQ39_09070</name>
</gene>
<dbReference type="Pfam" id="PF00672">
    <property type="entry name" value="HAMP"/>
    <property type="match status" value="1"/>
</dbReference>
<dbReference type="PANTHER" id="PTHR43531:SF14">
    <property type="entry name" value="METHYL-ACCEPTING CHEMOTAXIS PROTEIN I-RELATED"/>
    <property type="match status" value="1"/>
</dbReference>
<dbReference type="CDD" id="cd06225">
    <property type="entry name" value="HAMP"/>
    <property type="match status" value="1"/>
</dbReference>
<feature type="domain" description="HAMP" evidence="7">
    <location>
        <begin position="215"/>
        <end position="267"/>
    </location>
</feature>
<dbReference type="PANTHER" id="PTHR43531">
    <property type="entry name" value="PROTEIN ICFG"/>
    <property type="match status" value="1"/>
</dbReference>
<dbReference type="InterPro" id="IPR004089">
    <property type="entry name" value="MCPsignal_dom"/>
</dbReference>